<dbReference type="Gene3D" id="2.10.25.10">
    <property type="entry name" value="Laminin"/>
    <property type="match status" value="1"/>
</dbReference>
<reference evidence="5 6" key="1">
    <citation type="submission" date="2024-07" db="EMBL/GenBank/DDBJ databases">
        <title>Section-level genome sequencing and comparative genomics of Aspergillus sections Usti and Cavernicolus.</title>
        <authorList>
            <consortium name="Lawrence Berkeley National Laboratory"/>
            <person name="Nybo J.L."/>
            <person name="Vesth T.C."/>
            <person name="Theobald S."/>
            <person name="Frisvad J.C."/>
            <person name="Larsen T.O."/>
            <person name="Kjaerboelling I."/>
            <person name="Rothschild-Mancinelli K."/>
            <person name="Lyhne E.K."/>
            <person name="Kogle M.E."/>
            <person name="Barry K."/>
            <person name="Clum A."/>
            <person name="Na H."/>
            <person name="Ledsgaard L."/>
            <person name="Lin J."/>
            <person name="Lipzen A."/>
            <person name="Kuo A."/>
            <person name="Riley R."/>
            <person name="Mondo S."/>
            <person name="Labutti K."/>
            <person name="Haridas S."/>
            <person name="Pangalinan J."/>
            <person name="Salamov A.A."/>
            <person name="Simmons B.A."/>
            <person name="Magnuson J.K."/>
            <person name="Chen J."/>
            <person name="Drula E."/>
            <person name="Henrissat B."/>
            <person name="Wiebenga A."/>
            <person name="Lubbers R.J."/>
            <person name="Gomes A.C."/>
            <person name="Macurrencykelacurrency M.R."/>
            <person name="Stajich J."/>
            <person name="Grigoriev I.V."/>
            <person name="Mortensen U.H."/>
            <person name="De Vries R.P."/>
            <person name="Baker S.E."/>
            <person name="Andersen M.R."/>
        </authorList>
    </citation>
    <scope>NUCLEOTIDE SEQUENCE [LARGE SCALE GENOMIC DNA]</scope>
    <source>
        <strain evidence="5 6">CBS 449.75</strain>
    </source>
</reference>
<keyword evidence="6" id="KW-1185">Reference proteome</keyword>
<organism evidence="5 6">
    <name type="scientific">Aspergillus lucknowensis</name>
    <dbReference type="NCBI Taxonomy" id="176173"/>
    <lineage>
        <taxon>Eukaryota</taxon>
        <taxon>Fungi</taxon>
        <taxon>Dikarya</taxon>
        <taxon>Ascomycota</taxon>
        <taxon>Pezizomycotina</taxon>
        <taxon>Eurotiomycetes</taxon>
        <taxon>Eurotiomycetidae</taxon>
        <taxon>Eurotiales</taxon>
        <taxon>Aspergillaceae</taxon>
        <taxon>Aspergillus</taxon>
        <taxon>Aspergillus subgen. Nidulantes</taxon>
    </lineage>
</organism>
<feature type="domain" description="TIL" evidence="4">
    <location>
        <begin position="25"/>
        <end position="76"/>
    </location>
</feature>
<dbReference type="SUPFAM" id="SSF57567">
    <property type="entry name" value="Serine protease inhibitors"/>
    <property type="match status" value="1"/>
</dbReference>
<feature type="chain" id="PRO_5045952384" description="TIL domain-containing protein" evidence="3">
    <location>
        <begin position="17"/>
        <end position="89"/>
    </location>
</feature>
<proteinExistence type="predicted"/>
<dbReference type="PANTHER" id="PTHR23259:SF82">
    <property type="entry name" value="SERINE PROTEASE INHIBITOR 1 PROTEIN"/>
    <property type="match status" value="1"/>
</dbReference>
<protein>
    <recommendedName>
        <fullName evidence="4">TIL domain-containing protein</fullName>
    </recommendedName>
</protein>
<evidence type="ECO:0000259" key="4">
    <source>
        <dbReference type="Pfam" id="PF01826"/>
    </source>
</evidence>
<evidence type="ECO:0000256" key="3">
    <source>
        <dbReference type="SAM" id="SignalP"/>
    </source>
</evidence>
<evidence type="ECO:0000256" key="2">
    <source>
        <dbReference type="ARBA" id="ARBA00023157"/>
    </source>
</evidence>
<gene>
    <name evidence="5" type="ORF">BJX67DRAFT_376209</name>
</gene>
<dbReference type="Pfam" id="PF01826">
    <property type="entry name" value="TIL"/>
    <property type="match status" value="1"/>
</dbReference>
<evidence type="ECO:0000256" key="1">
    <source>
        <dbReference type="ARBA" id="ARBA00022690"/>
    </source>
</evidence>
<dbReference type="CDD" id="cd19941">
    <property type="entry name" value="TIL"/>
    <property type="match status" value="1"/>
</dbReference>
<dbReference type="InterPro" id="IPR051368">
    <property type="entry name" value="SerProtInhib-TIL_Domain"/>
</dbReference>
<dbReference type="PANTHER" id="PTHR23259">
    <property type="entry name" value="RIDDLE"/>
    <property type="match status" value="1"/>
</dbReference>
<dbReference type="Proteomes" id="UP001610432">
    <property type="component" value="Unassembled WGS sequence"/>
</dbReference>
<evidence type="ECO:0000313" key="6">
    <source>
        <dbReference type="Proteomes" id="UP001610432"/>
    </source>
</evidence>
<keyword evidence="3" id="KW-0732">Signal</keyword>
<dbReference type="GeneID" id="98146902"/>
<dbReference type="InterPro" id="IPR002919">
    <property type="entry name" value="TIL_dom"/>
</dbReference>
<accession>A0ABR4M700</accession>
<feature type="signal peptide" evidence="3">
    <location>
        <begin position="1"/>
        <end position="16"/>
    </location>
</feature>
<dbReference type="InterPro" id="IPR036084">
    <property type="entry name" value="Ser_inhib-like_sf"/>
</dbReference>
<dbReference type="RefSeq" id="XP_070891366.1">
    <property type="nucleotide sequence ID" value="XM_071031830.1"/>
</dbReference>
<keyword evidence="1" id="KW-0646">Protease inhibitor</keyword>
<sequence>MKLYIILATLLVNAMAYEAASSPPCKTTEVYQECGSACHPTCETFDEPVEVCTAQCIAGCFCKEGLLRAAGPTVKPWQALLSFEKLYAV</sequence>
<name>A0ABR4M700_9EURO</name>
<dbReference type="EMBL" id="JBFXLQ010000001">
    <property type="protein sequence ID" value="KAL2872387.1"/>
    <property type="molecule type" value="Genomic_DNA"/>
</dbReference>
<comment type="caution">
    <text evidence="5">The sequence shown here is derived from an EMBL/GenBank/DDBJ whole genome shotgun (WGS) entry which is preliminary data.</text>
</comment>
<keyword evidence="2" id="KW-1015">Disulfide bond</keyword>
<evidence type="ECO:0000313" key="5">
    <source>
        <dbReference type="EMBL" id="KAL2872387.1"/>
    </source>
</evidence>